<comment type="caution">
    <text evidence="2">The sequence shown here is derived from an EMBL/GenBank/DDBJ whole genome shotgun (WGS) entry which is preliminary data.</text>
</comment>
<dbReference type="EMBL" id="QQXL01000003">
    <property type="protein sequence ID" value="RKW70770.1"/>
    <property type="molecule type" value="Genomic_DNA"/>
</dbReference>
<evidence type="ECO:0000313" key="3">
    <source>
        <dbReference type="Proteomes" id="UP000273119"/>
    </source>
</evidence>
<proteinExistence type="predicted"/>
<evidence type="ECO:0008006" key="4">
    <source>
        <dbReference type="Google" id="ProtNLM"/>
    </source>
</evidence>
<evidence type="ECO:0000256" key="1">
    <source>
        <dbReference type="SAM" id="MobiDB-lite"/>
    </source>
</evidence>
<gene>
    <name evidence="2" type="ORF">DWQ67_06650</name>
</gene>
<evidence type="ECO:0000313" key="2">
    <source>
        <dbReference type="EMBL" id="RKW70770.1"/>
    </source>
</evidence>
<dbReference type="Proteomes" id="UP000273119">
    <property type="component" value="Unassembled WGS sequence"/>
</dbReference>
<protein>
    <recommendedName>
        <fullName evidence="4">Sensor domain-containing protein</fullName>
    </recommendedName>
</protein>
<keyword evidence="3" id="KW-1185">Reference proteome</keyword>
<sequence length="206" mass="21084">MPSSAAPGGSATENDAAADQATRAFGQANPGYRVVSASLMATQQRNSLKQQEGITHSPAACRDLALDRKMSPDNGFSMGMATKTSTGTEGVGLFQVSDPALLTDLKATSDKAIAECATMEITGGGQKITTQNTRFDISVPGADAAWGNKSTVTTQSGQSTTVHAGFAFKGNRGVNIAISGNAATPTQVQDLAVKAMQAWDAEGATP</sequence>
<dbReference type="AlphaFoldDB" id="A0A496PK08"/>
<feature type="region of interest" description="Disordered" evidence="1">
    <location>
        <begin position="1"/>
        <end position="24"/>
    </location>
</feature>
<reference evidence="2 3" key="1">
    <citation type="submission" date="2018-07" db="EMBL/GenBank/DDBJ databases">
        <title>Arthrobacter sp. nov., isolated from raw cow's milk with high bacterial count.</title>
        <authorList>
            <person name="Hahne J."/>
            <person name="Isele D."/>
            <person name="Lipski A."/>
        </authorList>
    </citation>
    <scope>NUCLEOTIDE SEQUENCE [LARGE SCALE GENOMIC DNA]</scope>
    <source>
        <strain evidence="2 3">JZ R-183</strain>
    </source>
</reference>
<accession>A0A496PK08</accession>
<organism evidence="2 3">
    <name type="scientific">Galactobacter caseinivorans</name>
    <dbReference type="NCBI Taxonomy" id="2676123"/>
    <lineage>
        <taxon>Bacteria</taxon>
        <taxon>Bacillati</taxon>
        <taxon>Actinomycetota</taxon>
        <taxon>Actinomycetes</taxon>
        <taxon>Micrococcales</taxon>
        <taxon>Micrococcaceae</taxon>
        <taxon>Galactobacter</taxon>
    </lineage>
</organism>
<name>A0A496PK08_9MICC</name>